<dbReference type="EMBL" id="QGNW01000144">
    <property type="protein sequence ID" value="RVW91495.1"/>
    <property type="molecule type" value="Genomic_DNA"/>
</dbReference>
<comment type="similarity">
    <text evidence="1">Belongs to the peptidase C48 family.</text>
</comment>
<dbReference type="InterPro" id="IPR038765">
    <property type="entry name" value="Papain-like_cys_pep_sf"/>
</dbReference>
<keyword evidence="2" id="KW-0645">Protease</keyword>
<evidence type="ECO:0000313" key="6">
    <source>
        <dbReference type="Proteomes" id="UP000288805"/>
    </source>
</evidence>
<dbReference type="GO" id="GO:0006508">
    <property type="term" value="P:proteolysis"/>
    <property type="evidence" value="ECO:0007669"/>
    <property type="project" value="UniProtKB-KW"/>
</dbReference>
<accession>A0A438I463</accession>
<gene>
    <name evidence="5" type="ORF">CK203_046161</name>
</gene>
<comment type="caution">
    <text evidence="5">The sequence shown here is derived from an EMBL/GenBank/DDBJ whole genome shotgun (WGS) entry which is preliminary data.</text>
</comment>
<sequence>MDVFTEKLVNVLSTVIGIQERRPSVDMTEFEFVVPEVVQQLNRTDCGIFVIKFMQLWSNSGLSCAIANDKVIKYREKLLTQLIMSPENEVRENVYQAMDQ</sequence>
<reference evidence="5 6" key="1">
    <citation type="journal article" date="2018" name="PLoS Genet.">
        <title>Population sequencing reveals clonal diversity and ancestral inbreeding in the grapevine cultivar Chardonnay.</title>
        <authorList>
            <person name="Roach M.J."/>
            <person name="Johnson D.L."/>
            <person name="Bohlmann J."/>
            <person name="van Vuuren H.J."/>
            <person name="Jones S.J."/>
            <person name="Pretorius I.S."/>
            <person name="Schmidt S.A."/>
            <person name="Borneman A.R."/>
        </authorList>
    </citation>
    <scope>NUCLEOTIDE SEQUENCE [LARGE SCALE GENOMIC DNA]</scope>
    <source>
        <strain evidence="6">cv. Chardonnay</strain>
        <tissue evidence="5">Leaf</tissue>
    </source>
</reference>
<evidence type="ECO:0000259" key="4">
    <source>
        <dbReference type="Pfam" id="PF02902"/>
    </source>
</evidence>
<dbReference type="InterPro" id="IPR003653">
    <property type="entry name" value="Peptidase_C48_C"/>
</dbReference>
<name>A0A438I463_VITVI</name>
<dbReference type="SUPFAM" id="SSF54001">
    <property type="entry name" value="Cysteine proteinases"/>
    <property type="match status" value="1"/>
</dbReference>
<dbReference type="AlphaFoldDB" id="A0A438I463"/>
<evidence type="ECO:0000256" key="2">
    <source>
        <dbReference type="ARBA" id="ARBA00022670"/>
    </source>
</evidence>
<evidence type="ECO:0000313" key="5">
    <source>
        <dbReference type="EMBL" id="RVW91495.1"/>
    </source>
</evidence>
<proteinExistence type="inferred from homology"/>
<keyword evidence="3" id="KW-0378">Hydrolase</keyword>
<protein>
    <recommendedName>
        <fullName evidence="4">Ubiquitin-like protease family profile domain-containing protein</fullName>
    </recommendedName>
</protein>
<dbReference type="Pfam" id="PF02902">
    <property type="entry name" value="Peptidase_C48"/>
    <property type="match status" value="1"/>
</dbReference>
<dbReference type="GO" id="GO:0008234">
    <property type="term" value="F:cysteine-type peptidase activity"/>
    <property type="evidence" value="ECO:0007669"/>
    <property type="project" value="InterPro"/>
</dbReference>
<evidence type="ECO:0000256" key="3">
    <source>
        <dbReference type="ARBA" id="ARBA00022801"/>
    </source>
</evidence>
<feature type="domain" description="Ubiquitin-like protease family profile" evidence="4">
    <location>
        <begin position="21"/>
        <end position="78"/>
    </location>
</feature>
<dbReference type="Proteomes" id="UP000288805">
    <property type="component" value="Unassembled WGS sequence"/>
</dbReference>
<dbReference type="Gene3D" id="3.40.395.10">
    <property type="entry name" value="Adenoviral Proteinase, Chain A"/>
    <property type="match status" value="1"/>
</dbReference>
<evidence type="ECO:0000256" key="1">
    <source>
        <dbReference type="ARBA" id="ARBA00005234"/>
    </source>
</evidence>
<organism evidence="5 6">
    <name type="scientific">Vitis vinifera</name>
    <name type="common">Grape</name>
    <dbReference type="NCBI Taxonomy" id="29760"/>
    <lineage>
        <taxon>Eukaryota</taxon>
        <taxon>Viridiplantae</taxon>
        <taxon>Streptophyta</taxon>
        <taxon>Embryophyta</taxon>
        <taxon>Tracheophyta</taxon>
        <taxon>Spermatophyta</taxon>
        <taxon>Magnoliopsida</taxon>
        <taxon>eudicotyledons</taxon>
        <taxon>Gunneridae</taxon>
        <taxon>Pentapetalae</taxon>
        <taxon>rosids</taxon>
        <taxon>Vitales</taxon>
        <taxon>Vitaceae</taxon>
        <taxon>Viteae</taxon>
        <taxon>Vitis</taxon>
    </lineage>
</organism>